<reference evidence="2" key="1">
    <citation type="submission" date="2022-11" db="EMBL/GenBank/DDBJ databases">
        <authorList>
            <person name="Morgan W.R."/>
            <person name="Tartar A."/>
        </authorList>
    </citation>
    <scope>NUCLEOTIDE SEQUENCE</scope>
    <source>
        <strain evidence="2">ARSEF 373</strain>
    </source>
</reference>
<proteinExistence type="predicted"/>
<name>A0AAV2YUV3_9STRA</name>
<sequence length="121" mass="13387">MVTLLPCVSLSQVVARLGMAPYARTLTSLIVIWLIKWSAAVVTFLRSVWYVRSTVRRRFHITGSGCWDCCASFCCSCCVIAQMATHTKSYQPGACDFGPVDTLPPFEGPQQSAPRDNYDVC</sequence>
<dbReference type="Proteomes" id="UP001146120">
    <property type="component" value="Unassembled WGS sequence"/>
</dbReference>
<feature type="transmembrane region" description="Helical" evidence="1">
    <location>
        <begin position="25"/>
        <end position="49"/>
    </location>
</feature>
<evidence type="ECO:0000256" key="1">
    <source>
        <dbReference type="SAM" id="Phobius"/>
    </source>
</evidence>
<dbReference type="InterPro" id="IPR006461">
    <property type="entry name" value="PLAC_motif_containing"/>
</dbReference>
<keyword evidence="1" id="KW-0812">Transmembrane</keyword>
<evidence type="ECO:0000313" key="3">
    <source>
        <dbReference type="Proteomes" id="UP001146120"/>
    </source>
</evidence>
<reference evidence="2" key="2">
    <citation type="journal article" date="2023" name="Microbiol Resour">
        <title>Decontamination and Annotation of the Draft Genome Sequence of the Oomycete Lagenidium giganteum ARSEF 373.</title>
        <authorList>
            <person name="Morgan W.R."/>
            <person name="Tartar A."/>
        </authorList>
    </citation>
    <scope>NUCLEOTIDE SEQUENCE</scope>
    <source>
        <strain evidence="2">ARSEF 373</strain>
    </source>
</reference>
<keyword evidence="1" id="KW-1133">Transmembrane helix</keyword>
<comment type="caution">
    <text evidence="2">The sequence shown here is derived from an EMBL/GenBank/DDBJ whole genome shotgun (WGS) entry which is preliminary data.</text>
</comment>
<protein>
    <submittedName>
        <fullName evidence="2">Uncharacterized protein</fullName>
    </submittedName>
</protein>
<evidence type="ECO:0000313" key="2">
    <source>
        <dbReference type="EMBL" id="DAZ98675.1"/>
    </source>
</evidence>
<dbReference type="AlphaFoldDB" id="A0AAV2YUV3"/>
<dbReference type="NCBIfam" id="TIGR01571">
    <property type="entry name" value="A_thal_Cys_rich"/>
    <property type="match status" value="1"/>
</dbReference>
<gene>
    <name evidence="2" type="ORF">N0F65_008801</name>
</gene>
<accession>A0AAV2YUV3</accession>
<dbReference type="EMBL" id="DAKRPA010000100">
    <property type="protein sequence ID" value="DAZ98675.1"/>
    <property type="molecule type" value="Genomic_DNA"/>
</dbReference>
<dbReference type="Pfam" id="PF04749">
    <property type="entry name" value="PLAC8"/>
    <property type="match status" value="1"/>
</dbReference>
<keyword evidence="3" id="KW-1185">Reference proteome</keyword>
<organism evidence="2 3">
    <name type="scientific">Lagenidium giganteum</name>
    <dbReference type="NCBI Taxonomy" id="4803"/>
    <lineage>
        <taxon>Eukaryota</taxon>
        <taxon>Sar</taxon>
        <taxon>Stramenopiles</taxon>
        <taxon>Oomycota</taxon>
        <taxon>Peronosporomycetes</taxon>
        <taxon>Pythiales</taxon>
        <taxon>Pythiaceae</taxon>
    </lineage>
</organism>
<keyword evidence="1" id="KW-0472">Membrane</keyword>